<keyword evidence="2" id="KW-1185">Reference proteome</keyword>
<dbReference type="EMBL" id="JACGWS010000011">
    <property type="protein sequence ID" value="MBC8756475.1"/>
    <property type="molecule type" value="Genomic_DNA"/>
</dbReference>
<organism evidence="1 2">
    <name type="scientific">Kordia aestuariivivens</name>
    <dbReference type="NCBI Taxonomy" id="2759037"/>
    <lineage>
        <taxon>Bacteria</taxon>
        <taxon>Pseudomonadati</taxon>
        <taxon>Bacteroidota</taxon>
        <taxon>Flavobacteriia</taxon>
        <taxon>Flavobacteriales</taxon>
        <taxon>Flavobacteriaceae</taxon>
        <taxon>Kordia</taxon>
    </lineage>
</organism>
<dbReference type="RefSeq" id="WP_187563508.1">
    <property type="nucleotide sequence ID" value="NZ_JACGWS010000011.1"/>
</dbReference>
<proteinExistence type="predicted"/>
<evidence type="ECO:0000313" key="1">
    <source>
        <dbReference type="EMBL" id="MBC8756475.1"/>
    </source>
</evidence>
<protein>
    <submittedName>
        <fullName evidence="1">Uncharacterized protein</fullName>
    </submittedName>
</protein>
<gene>
    <name evidence="1" type="ORF">H2O64_17510</name>
</gene>
<name>A0ABR7QD28_9FLAO</name>
<comment type="caution">
    <text evidence="1">The sequence shown here is derived from an EMBL/GenBank/DDBJ whole genome shotgun (WGS) entry which is preliminary data.</text>
</comment>
<evidence type="ECO:0000313" key="2">
    <source>
        <dbReference type="Proteomes" id="UP000619238"/>
    </source>
</evidence>
<sequence>MGLSLKESLELHMEMGANSNWVQTTSIQEAVTLGRSILNYKGVLPLNGTNKGYFVRIIDGEGKTVEGTYKSYNVKSSPVEGQIKSNYLDFYSNNYTLEFGPHYLDSNVLSVAATATIIQGQAKRFQSSRIFKISNRTNSVSYDFSVPPSIFDNKTNVKIYLVAGTEIKGESAAVQGKVVSVSRESYTGFGDLTFDKPLNHNEKYTLCMGIYSSVRQIASNTFIWE</sequence>
<dbReference type="Proteomes" id="UP000619238">
    <property type="component" value="Unassembled WGS sequence"/>
</dbReference>
<accession>A0ABR7QD28</accession>
<reference evidence="1 2" key="1">
    <citation type="submission" date="2020-07" db="EMBL/GenBank/DDBJ databases">
        <title>Description of Kordia aestuariivivens sp. nov., isolated from a tidal flat.</title>
        <authorList>
            <person name="Park S."/>
            <person name="Yoon J.-H."/>
        </authorList>
    </citation>
    <scope>NUCLEOTIDE SEQUENCE [LARGE SCALE GENOMIC DNA]</scope>
    <source>
        <strain evidence="1 2">YSTF-M3</strain>
    </source>
</reference>